<protein>
    <submittedName>
        <fullName evidence="1">DUF4269 domain-containing protein</fullName>
    </submittedName>
</protein>
<dbReference type="Proteomes" id="UP000266183">
    <property type="component" value="Chromosome"/>
</dbReference>
<dbReference type="KEGG" id="chk:D4L85_25370"/>
<gene>
    <name evidence="1" type="ORF">D4L85_25370</name>
</gene>
<dbReference type="OrthoDB" id="6402248at2"/>
<dbReference type="EMBL" id="CP032382">
    <property type="protein sequence ID" value="AYB35704.1"/>
    <property type="molecule type" value="Genomic_DNA"/>
</dbReference>
<organism evidence="1 2">
    <name type="scientific">Chryseolinea soli</name>
    <dbReference type="NCBI Taxonomy" id="2321403"/>
    <lineage>
        <taxon>Bacteria</taxon>
        <taxon>Pseudomonadati</taxon>
        <taxon>Bacteroidota</taxon>
        <taxon>Cytophagia</taxon>
        <taxon>Cytophagales</taxon>
        <taxon>Fulvivirgaceae</taxon>
        <taxon>Chryseolinea</taxon>
    </lineage>
</organism>
<dbReference type="InterPro" id="IPR025365">
    <property type="entry name" value="DUF4269"/>
</dbReference>
<evidence type="ECO:0000313" key="2">
    <source>
        <dbReference type="Proteomes" id="UP000266183"/>
    </source>
</evidence>
<proteinExistence type="predicted"/>
<keyword evidence="2" id="KW-1185">Reference proteome</keyword>
<dbReference type="Pfam" id="PF14091">
    <property type="entry name" value="DUF4269"/>
    <property type="match status" value="1"/>
</dbReference>
<reference evidence="2" key="1">
    <citation type="submission" date="2018-09" db="EMBL/GenBank/DDBJ databases">
        <title>Chryseolinea sp. KIS68-18 isolated from soil.</title>
        <authorList>
            <person name="Weon H.-Y."/>
            <person name="Kwon S.-W."/>
            <person name="Lee S.A."/>
        </authorList>
    </citation>
    <scope>NUCLEOTIDE SEQUENCE [LARGE SCALE GENOMIC DNA]</scope>
    <source>
        <strain evidence="2">KIS68-18</strain>
    </source>
</reference>
<evidence type="ECO:0000313" key="1">
    <source>
        <dbReference type="EMBL" id="AYB35704.1"/>
    </source>
</evidence>
<dbReference type="AlphaFoldDB" id="A0A385SXP5"/>
<sequence length="185" mass="20988">MLVINFENILYLQQGSSVQQRAYTVLTSHNVFTILKSFEPILTGTIPIGVNVEDSDLDIACCWYDIRAFIDCVTENFSSHSGFSLREVILKGRPTVIANFRLDDFDIEIFGQNRPVKDQESFRHMMVEYALLQEHGETLRQQVIALKRSGMKTEPAFAQLLGLTGDPYLALLKLDKGQDPNLFRG</sequence>
<name>A0A385SXP5_9BACT</name>
<accession>A0A385SXP5</accession>